<organism evidence="3 4">
    <name type="scientific">Salinomyces thailandicus</name>
    <dbReference type="NCBI Taxonomy" id="706561"/>
    <lineage>
        <taxon>Eukaryota</taxon>
        <taxon>Fungi</taxon>
        <taxon>Dikarya</taxon>
        <taxon>Ascomycota</taxon>
        <taxon>Pezizomycotina</taxon>
        <taxon>Dothideomycetes</taxon>
        <taxon>Dothideomycetidae</taxon>
        <taxon>Mycosphaerellales</taxon>
        <taxon>Teratosphaeriaceae</taxon>
        <taxon>Salinomyces</taxon>
    </lineage>
</organism>
<dbReference type="EMBL" id="NAJL01000069">
    <property type="protein sequence ID" value="TKA22645.1"/>
    <property type="molecule type" value="Genomic_DNA"/>
</dbReference>
<evidence type="ECO:0000313" key="3">
    <source>
        <dbReference type="EMBL" id="TKA22645.1"/>
    </source>
</evidence>
<dbReference type="GO" id="GO:0005737">
    <property type="term" value="C:cytoplasm"/>
    <property type="evidence" value="ECO:0007669"/>
    <property type="project" value="TreeGrafter"/>
</dbReference>
<evidence type="ECO:0008006" key="5">
    <source>
        <dbReference type="Google" id="ProtNLM"/>
    </source>
</evidence>
<dbReference type="Pfam" id="PF04179">
    <property type="entry name" value="Init_tRNA_PT"/>
    <property type="match status" value="1"/>
</dbReference>
<evidence type="ECO:0000313" key="4">
    <source>
        <dbReference type="Proteomes" id="UP000308549"/>
    </source>
</evidence>
<dbReference type="GO" id="GO:0043399">
    <property type="term" value="F:tRNA adenosine(64)-2'-O-ribosylphosphate transferase activity"/>
    <property type="evidence" value="ECO:0007669"/>
    <property type="project" value="InterPro"/>
</dbReference>
<dbReference type="InterPro" id="IPR033421">
    <property type="entry name" value="Rit1_DUSP-like"/>
</dbReference>
<dbReference type="Pfam" id="PF17184">
    <property type="entry name" value="Rit1_C"/>
    <property type="match status" value="1"/>
</dbReference>
<dbReference type="InterPro" id="IPR033449">
    <property type="entry name" value="Rit1_N"/>
</dbReference>
<reference evidence="3 4" key="1">
    <citation type="submission" date="2017-03" db="EMBL/GenBank/DDBJ databases">
        <title>Genomes of endolithic fungi from Antarctica.</title>
        <authorList>
            <person name="Coleine C."/>
            <person name="Masonjones S."/>
            <person name="Stajich J.E."/>
        </authorList>
    </citation>
    <scope>NUCLEOTIDE SEQUENCE [LARGE SCALE GENOMIC DNA]</scope>
    <source>
        <strain evidence="3 4">CCFEE 6315</strain>
    </source>
</reference>
<comment type="caution">
    <text evidence="3">The sequence shown here is derived from an EMBL/GenBank/DDBJ whole genome shotgun (WGS) entry which is preliminary data.</text>
</comment>
<evidence type="ECO:0000259" key="1">
    <source>
        <dbReference type="Pfam" id="PF04179"/>
    </source>
</evidence>
<gene>
    <name evidence="3" type="ORF">B0A50_07654</name>
</gene>
<keyword evidence="4" id="KW-1185">Reference proteome</keyword>
<evidence type="ECO:0000259" key="2">
    <source>
        <dbReference type="Pfam" id="PF17184"/>
    </source>
</evidence>
<accession>A0A4U0TLW1</accession>
<dbReference type="Proteomes" id="UP000308549">
    <property type="component" value="Unassembled WGS sequence"/>
</dbReference>
<proteinExistence type="predicted"/>
<dbReference type="OrthoDB" id="45256at2759"/>
<dbReference type="AlphaFoldDB" id="A0A4U0TLW1"/>
<dbReference type="InterPro" id="IPR007306">
    <property type="entry name" value="Rit1"/>
</dbReference>
<name>A0A4U0TLW1_9PEZI</name>
<dbReference type="PANTHER" id="PTHR31811:SF0">
    <property type="entry name" value="TRNA A64-2'-O-RIBOSYLPHOSPHATE TRANSFERASE"/>
    <property type="match status" value="1"/>
</dbReference>
<feature type="domain" description="Rit1 DUSP-like" evidence="1">
    <location>
        <begin position="345"/>
        <end position="457"/>
    </location>
</feature>
<feature type="domain" description="Rit1 N-terminal" evidence="2">
    <location>
        <begin position="28"/>
        <end position="286"/>
    </location>
</feature>
<dbReference type="PANTHER" id="PTHR31811">
    <property type="entry name" value="TRNA A64-2'-O-RIBOSYLPHOSPHATE TRANSFERASE"/>
    <property type="match status" value="1"/>
</dbReference>
<sequence>MSGPNPLHHTDLIFTNATIELKTALTELKRSNLSITNRLHSIARDATFTASIASAFKLPLLANERCGSWYILPASKAGSAYFKSTDGHHGEWSFSLRRLNLQVLDVVGENGGCIIVDSTRRGKSMSDALAKTIPIWISVLNRVALPEQRQCHELETPESVVSGSEHAQIEDRIPAFVSALAGLNLDIPTVQEKLGGRPLQPIWVTPSTNLVAAVEAVDEACHPVVLCTASSRDSENLHHVTNYVQGAADDAESWALGLDAATFWQNSEELLSASEDQLPGLIGRLVAERQVQQGVVRQPTLVRPTSQVWIANTAVTNADCSGFDVVIRCDSHITDALATPSKERYIHLVCSTGKVGSRQLRTELTKLERLSELLRPESKILVACQTGKDISVGVTLAVICRFCDDSGKLLAQQNQTSIGDQQALTKAVIKRRLSWIMISMPDASPSRATLQSVNAFLLG</sequence>
<dbReference type="PIRSF" id="PIRSF007747">
    <property type="entry name" value="Ribosyl_Ptfrase"/>
    <property type="match status" value="1"/>
</dbReference>
<protein>
    <recommendedName>
        <fullName evidence="5">Initiator tRNA phosphoribosyl transferase</fullName>
    </recommendedName>
</protein>
<dbReference type="GO" id="GO:0019988">
    <property type="term" value="P:charged-tRNA amino acid modification"/>
    <property type="evidence" value="ECO:0007669"/>
    <property type="project" value="InterPro"/>
</dbReference>